<name>A0AA43GUP5_9CYAN</name>
<comment type="caution">
    <text evidence="2">The sequence shown here is derived from an EMBL/GenBank/DDBJ whole genome shotgun (WGS) entry which is preliminary data.</text>
</comment>
<protein>
    <recommendedName>
        <fullName evidence="1">PD-(D/E)XK nuclease domain-containing protein</fullName>
    </recommendedName>
</protein>
<dbReference type="InterPro" id="IPR046821">
    <property type="entry name" value="PDDEXK_11"/>
</dbReference>
<accession>A0AA43GUP5</accession>
<dbReference type="AlphaFoldDB" id="A0AA43GUP5"/>
<dbReference type="EMBL" id="JANQDH010000098">
    <property type="protein sequence ID" value="MDH6061666.1"/>
    <property type="molecule type" value="Genomic_DNA"/>
</dbReference>
<feature type="domain" description="PD-(D/E)XK nuclease" evidence="1">
    <location>
        <begin position="8"/>
        <end position="161"/>
    </location>
</feature>
<dbReference type="Proteomes" id="UP001159387">
    <property type="component" value="Unassembled WGS sequence"/>
</dbReference>
<evidence type="ECO:0000259" key="1">
    <source>
        <dbReference type="Pfam" id="PF20472"/>
    </source>
</evidence>
<sequence length="162" mass="17769">MNITQGGQANKSGKILETTVEGTLAGHGYKNLGDKIKKKQRLESLLACTDCSKRYATQVHIGKGIYSTDIFVDFYIIGSVTHPLGLIIECKWQSGSGSVDEKLPYLNANIENCYPAPTIVLIDGGGMKEGAVNWLKTQVDHNHNLLGVFELTSFINWAKKNL</sequence>
<organism evidence="2 3">
    <name type="scientific">Chrysosporum bergii ANA360D</name>
    <dbReference type="NCBI Taxonomy" id="617107"/>
    <lineage>
        <taxon>Bacteria</taxon>
        <taxon>Bacillati</taxon>
        <taxon>Cyanobacteriota</taxon>
        <taxon>Cyanophyceae</taxon>
        <taxon>Nostocales</taxon>
        <taxon>Nodulariaceae</taxon>
        <taxon>Chrysosporum</taxon>
    </lineage>
</organism>
<evidence type="ECO:0000313" key="2">
    <source>
        <dbReference type="EMBL" id="MDH6061666.1"/>
    </source>
</evidence>
<gene>
    <name evidence="2" type="ORF">NWP17_14700</name>
</gene>
<dbReference type="Pfam" id="PF20472">
    <property type="entry name" value="PDDEXK_11"/>
    <property type="match status" value="1"/>
</dbReference>
<proteinExistence type="predicted"/>
<evidence type="ECO:0000313" key="3">
    <source>
        <dbReference type="Proteomes" id="UP001159387"/>
    </source>
</evidence>
<keyword evidence="3" id="KW-1185">Reference proteome</keyword>
<reference evidence="2 3" key="1">
    <citation type="journal article" date="2023" name="J. Phycol.">
        <title>Chrysosporum ovalisporum is synonymous with the true-branching cyanobacterium Umezakia natans (Nostocales/Aphanizomenonaceae).</title>
        <authorList>
            <person name="McGregor G.B."/>
            <person name="Sendall B.C."/>
            <person name="Niiyama Y."/>
            <person name="Tuji A."/>
            <person name="Willis A."/>
        </authorList>
    </citation>
    <scope>NUCLEOTIDE SEQUENCE [LARGE SCALE GENOMIC DNA]</scope>
    <source>
        <strain evidence="2 3">ANA360D</strain>
    </source>
</reference>
<dbReference type="RefSeq" id="WP_280655632.1">
    <property type="nucleotide sequence ID" value="NZ_JANQDH010000098.1"/>
</dbReference>